<proteinExistence type="predicted"/>
<keyword evidence="2" id="KW-1133">Transmembrane helix</keyword>
<gene>
    <name evidence="3" type="ORF">EGT50_15500</name>
</gene>
<dbReference type="AlphaFoldDB" id="A0A3S3CLZ4"/>
<evidence type="ECO:0000256" key="1">
    <source>
        <dbReference type="SAM" id="MobiDB-lite"/>
    </source>
</evidence>
<dbReference type="EMBL" id="RKLO01000006">
    <property type="protein sequence ID" value="RVW00739.1"/>
    <property type="molecule type" value="Genomic_DNA"/>
</dbReference>
<reference evidence="3 4" key="1">
    <citation type="submission" date="2018-11" db="EMBL/GenBank/DDBJ databases">
        <title>Rhodococcus spongicola sp. nov. and Rhodococcus xishaensis sp. nov. from marine sponges.</title>
        <authorList>
            <person name="Li L."/>
            <person name="Lin H.W."/>
        </authorList>
    </citation>
    <scope>NUCLEOTIDE SEQUENCE [LARGE SCALE GENOMIC DNA]</scope>
    <source>
        <strain evidence="3 4">LHW51113</strain>
    </source>
</reference>
<dbReference type="OrthoDB" id="4376806at2"/>
<feature type="transmembrane region" description="Helical" evidence="2">
    <location>
        <begin position="28"/>
        <end position="48"/>
    </location>
</feature>
<accession>A0A3S3CLZ4</accession>
<evidence type="ECO:0000313" key="3">
    <source>
        <dbReference type="EMBL" id="RVW00739.1"/>
    </source>
</evidence>
<dbReference type="RefSeq" id="WP_127955531.1">
    <property type="nucleotide sequence ID" value="NZ_RKLO01000006.1"/>
</dbReference>
<organism evidence="3 4">
    <name type="scientific">Rhodococcus xishaensis</name>
    <dbReference type="NCBI Taxonomy" id="2487364"/>
    <lineage>
        <taxon>Bacteria</taxon>
        <taxon>Bacillati</taxon>
        <taxon>Actinomycetota</taxon>
        <taxon>Actinomycetes</taxon>
        <taxon>Mycobacteriales</taxon>
        <taxon>Nocardiaceae</taxon>
        <taxon>Rhodococcus</taxon>
    </lineage>
</organism>
<feature type="compositionally biased region" description="Low complexity" evidence="1">
    <location>
        <begin position="188"/>
        <end position="199"/>
    </location>
</feature>
<keyword evidence="2" id="KW-0812">Transmembrane</keyword>
<protein>
    <recommendedName>
        <fullName evidence="5">Permease</fullName>
    </recommendedName>
</protein>
<feature type="transmembrane region" description="Helical" evidence="2">
    <location>
        <begin position="147"/>
        <end position="166"/>
    </location>
</feature>
<feature type="transmembrane region" description="Helical" evidence="2">
    <location>
        <begin position="100"/>
        <end position="127"/>
    </location>
</feature>
<evidence type="ECO:0000313" key="4">
    <source>
        <dbReference type="Proteomes" id="UP000283479"/>
    </source>
</evidence>
<feature type="region of interest" description="Disordered" evidence="1">
    <location>
        <begin position="180"/>
        <end position="199"/>
    </location>
</feature>
<name>A0A3S3CLZ4_9NOCA</name>
<comment type="caution">
    <text evidence="3">The sequence shown here is derived from an EMBL/GenBank/DDBJ whole genome shotgun (WGS) entry which is preliminary data.</text>
</comment>
<keyword evidence="4" id="KW-1185">Reference proteome</keyword>
<keyword evidence="2" id="KW-0472">Membrane</keyword>
<dbReference type="Proteomes" id="UP000283479">
    <property type="component" value="Unassembled WGS sequence"/>
</dbReference>
<sequence>MSASSAPVPGSSPTAESARRPAWVKKTVWALAILAALVVAYFVLAAFLPRWWSHQVAALSSGSFSTSVLLGLLFGVVCTALALLLFYFAWRARRRKHARFWVTGGLILGVVVALPNLLTLTVVLGGSSAAHAGERTLDVDAPGFRGASLWGAIIGVFVFGAAVFLLRRYRQRGEEVAKLRGDLHQREPQSPGESPGPEI</sequence>
<evidence type="ECO:0008006" key="5">
    <source>
        <dbReference type="Google" id="ProtNLM"/>
    </source>
</evidence>
<feature type="transmembrane region" description="Helical" evidence="2">
    <location>
        <begin position="68"/>
        <end position="88"/>
    </location>
</feature>
<evidence type="ECO:0000256" key="2">
    <source>
        <dbReference type="SAM" id="Phobius"/>
    </source>
</evidence>